<evidence type="ECO:0000256" key="4">
    <source>
        <dbReference type="ARBA" id="ARBA00022989"/>
    </source>
</evidence>
<keyword evidence="4 7" id="KW-1133">Transmembrane helix</keyword>
<proteinExistence type="predicted"/>
<reference evidence="9 10" key="1">
    <citation type="submission" date="2019-03" db="EMBL/GenBank/DDBJ databases">
        <title>Genomic Encyclopedia of Archaeal and Bacterial Type Strains, Phase II (KMG-II): from individual species to whole genera.</title>
        <authorList>
            <person name="Goeker M."/>
        </authorList>
    </citation>
    <scope>NUCLEOTIDE SEQUENCE [LARGE SCALE GENOMIC DNA]</scope>
    <source>
        <strain evidence="9 10">DSM 24782</strain>
    </source>
</reference>
<feature type="transmembrane region" description="Helical" evidence="7">
    <location>
        <begin position="306"/>
        <end position="326"/>
    </location>
</feature>
<dbReference type="GO" id="GO:0016755">
    <property type="term" value="F:aminoacyltransferase activity"/>
    <property type="evidence" value="ECO:0007669"/>
    <property type="project" value="TreeGrafter"/>
</dbReference>
<accession>A0A4R7FMP8</accession>
<feature type="compositionally biased region" description="Low complexity" evidence="6">
    <location>
        <begin position="831"/>
        <end position="847"/>
    </location>
</feature>
<feature type="transmembrane region" description="Helical" evidence="7">
    <location>
        <begin position="213"/>
        <end position="237"/>
    </location>
</feature>
<keyword evidence="2" id="KW-1003">Cell membrane</keyword>
<dbReference type="InterPro" id="IPR024320">
    <property type="entry name" value="LPG_synthase_C"/>
</dbReference>
<dbReference type="PANTHER" id="PTHR34697:SF2">
    <property type="entry name" value="PHOSPHATIDYLGLYCEROL LYSYLTRANSFERASE"/>
    <property type="match status" value="1"/>
</dbReference>
<feature type="domain" description="Phosphatidylglycerol lysyltransferase C-terminal" evidence="8">
    <location>
        <begin position="484"/>
        <end position="783"/>
    </location>
</feature>
<dbReference type="InterPro" id="IPR035952">
    <property type="entry name" value="Rhomboid-like_sf"/>
</dbReference>
<feature type="transmembrane region" description="Helical" evidence="7">
    <location>
        <begin position="176"/>
        <end position="193"/>
    </location>
</feature>
<feature type="transmembrane region" description="Helical" evidence="7">
    <location>
        <begin position="280"/>
        <end position="299"/>
    </location>
</feature>
<organism evidence="9 10">
    <name type="scientific">Amnibacterium kyonggiense</name>
    <dbReference type="NCBI Taxonomy" id="595671"/>
    <lineage>
        <taxon>Bacteria</taxon>
        <taxon>Bacillati</taxon>
        <taxon>Actinomycetota</taxon>
        <taxon>Actinomycetes</taxon>
        <taxon>Micrococcales</taxon>
        <taxon>Microbacteriaceae</taxon>
        <taxon>Amnibacterium</taxon>
    </lineage>
</organism>
<feature type="transmembrane region" description="Helical" evidence="7">
    <location>
        <begin position="63"/>
        <end position="80"/>
    </location>
</feature>
<feature type="transmembrane region" description="Helical" evidence="7">
    <location>
        <begin position="127"/>
        <end position="147"/>
    </location>
</feature>
<evidence type="ECO:0000256" key="3">
    <source>
        <dbReference type="ARBA" id="ARBA00022692"/>
    </source>
</evidence>
<feature type="transmembrane region" description="Helical" evidence="7">
    <location>
        <begin position="92"/>
        <end position="115"/>
    </location>
</feature>
<comment type="caution">
    <text evidence="9">The sequence shown here is derived from an EMBL/GenBank/DDBJ whole genome shotgun (WGS) entry which is preliminary data.</text>
</comment>
<evidence type="ECO:0000256" key="2">
    <source>
        <dbReference type="ARBA" id="ARBA00022475"/>
    </source>
</evidence>
<evidence type="ECO:0000259" key="8">
    <source>
        <dbReference type="Pfam" id="PF09924"/>
    </source>
</evidence>
<evidence type="ECO:0000313" key="9">
    <source>
        <dbReference type="EMBL" id="TDS77609.1"/>
    </source>
</evidence>
<dbReference type="AlphaFoldDB" id="A0A4R7FMP8"/>
<feature type="transmembrane region" description="Helical" evidence="7">
    <location>
        <begin position="154"/>
        <end position="170"/>
    </location>
</feature>
<evidence type="ECO:0000256" key="1">
    <source>
        <dbReference type="ARBA" id="ARBA00004651"/>
    </source>
</evidence>
<evidence type="ECO:0000256" key="6">
    <source>
        <dbReference type="SAM" id="MobiDB-lite"/>
    </source>
</evidence>
<dbReference type="EMBL" id="SOAM01000002">
    <property type="protein sequence ID" value="TDS77609.1"/>
    <property type="molecule type" value="Genomic_DNA"/>
</dbReference>
<feature type="transmembrane region" description="Helical" evidence="7">
    <location>
        <begin position="346"/>
        <end position="365"/>
    </location>
</feature>
<keyword evidence="10" id="KW-1185">Reference proteome</keyword>
<comment type="subcellular location">
    <subcellularLocation>
        <location evidence="1">Cell membrane</location>
        <topology evidence="1">Multi-pass membrane protein</topology>
    </subcellularLocation>
</comment>
<keyword evidence="3 7" id="KW-0812">Transmembrane</keyword>
<evidence type="ECO:0000256" key="7">
    <source>
        <dbReference type="SAM" id="Phobius"/>
    </source>
</evidence>
<feature type="region of interest" description="Disordered" evidence="6">
    <location>
        <begin position="824"/>
        <end position="847"/>
    </location>
</feature>
<dbReference type="Pfam" id="PF09924">
    <property type="entry name" value="LPG_synthase_C"/>
    <property type="match status" value="1"/>
</dbReference>
<dbReference type="Proteomes" id="UP000295344">
    <property type="component" value="Unassembled WGS sequence"/>
</dbReference>
<feature type="transmembrane region" description="Helical" evidence="7">
    <location>
        <begin position="377"/>
        <end position="399"/>
    </location>
</feature>
<dbReference type="InterPro" id="IPR051211">
    <property type="entry name" value="PG_lysyltransferase"/>
</dbReference>
<sequence>MIAWIRQRPASVGLAVLLLLLAIATRSFVPGQDSGLAAAVGLDIRELYERGQVWRLVSSVLFARGPGLPVAVLALVLGVGACERLIGTGRVLLAWIVTAVLGGLLGTAAQAAGLLTREYWTTPPATSIVLDPITPIVGVVMATSAFAGPLWRRRIRLVGFAALIVLLLYSGQPSDVNRLAAALGGLALGWVLARRRPRLVFLRSSHHEARSLLAVVLAVSAIGPVVAIVQPTGYGLLRPFGRLFRDTLPGAGALAERCARIGAEPGCGRELALARLNGPGALVLTVLPLLVALLAAFAVQRGRRVGAWLSILVNGLLALFAAVYYGLFPALGDPDQIADIRAQLTLQSILAVLVPLALVVGVLVGRRHLTARPSRQAVLVGGAVFGGATVLSAVLYVGLGTLVRAQFKPVPSVLDLLLELPQRYVPVGFLRFRRVDFVPVGPVAQLLEGWVGPLAWFALLVAGIVVARSVLGATSERDLARVRTLLQAGGRGSISWMATWPGNRYWFSADGRHAVAYREGSGVALTLGEPVGPDDGAMEAARAFAVHCDDIGLTPAFYSVRPEFAEGLGGPGAAWASVEVGEDTVIDPTSFSMKGKHWQDVRSSINRADRLGIRSVWTGWAELPLGWRTQIESISEEWVADKRLPELGFTLGGVGELVDREVRLMLAVGPGDRIEGVTSWLPTWQDGELVGLTLDFMRRRPGSPNGVMEFVIAAVIGHAAQRALRFVSLSVAPLAGASSDADDRLERLLGSLGRLLEPAYGFRSLAAYKQKFRPEHRPQVLAYADAVALPAISIAVARAYLPDITLPVLARMVGALRPEEDEDEARIRTLAAAAPQDQGAPAGEERR</sequence>
<dbReference type="GO" id="GO:0055091">
    <property type="term" value="P:phospholipid homeostasis"/>
    <property type="evidence" value="ECO:0007669"/>
    <property type="project" value="TreeGrafter"/>
</dbReference>
<dbReference type="SUPFAM" id="SSF144091">
    <property type="entry name" value="Rhomboid-like"/>
    <property type="match status" value="1"/>
</dbReference>
<feature type="transmembrane region" description="Helical" evidence="7">
    <location>
        <begin position="450"/>
        <end position="471"/>
    </location>
</feature>
<dbReference type="RefSeq" id="WP_162850840.1">
    <property type="nucleotide sequence ID" value="NZ_BAAARP010000004.1"/>
</dbReference>
<dbReference type="GO" id="GO:0005886">
    <property type="term" value="C:plasma membrane"/>
    <property type="evidence" value="ECO:0007669"/>
    <property type="project" value="UniProtKB-SubCell"/>
</dbReference>
<protein>
    <submittedName>
        <fullName evidence="9">Lysylphosphatidylglycerol synthetase-like protein (DUF2156 family)</fullName>
    </submittedName>
</protein>
<dbReference type="PANTHER" id="PTHR34697">
    <property type="entry name" value="PHOSPHATIDYLGLYCEROL LYSYLTRANSFERASE"/>
    <property type="match status" value="1"/>
</dbReference>
<keyword evidence="5 7" id="KW-0472">Membrane</keyword>
<name>A0A4R7FMP8_9MICO</name>
<gene>
    <name evidence="9" type="ORF">CLV52_2567</name>
</gene>
<evidence type="ECO:0000256" key="5">
    <source>
        <dbReference type="ARBA" id="ARBA00023136"/>
    </source>
</evidence>
<evidence type="ECO:0000313" key="10">
    <source>
        <dbReference type="Proteomes" id="UP000295344"/>
    </source>
</evidence>